<proteinExistence type="predicted"/>
<evidence type="ECO:0000313" key="3">
    <source>
        <dbReference type="WBParaSite" id="SMUV_0000488401-mRNA-1"/>
    </source>
</evidence>
<keyword evidence="1" id="KW-1133">Transmembrane helix</keyword>
<protein>
    <submittedName>
        <fullName evidence="3">7TM_GPCR_Srx domain-containing protein</fullName>
    </submittedName>
</protein>
<evidence type="ECO:0000313" key="2">
    <source>
        <dbReference type="Proteomes" id="UP000046393"/>
    </source>
</evidence>
<evidence type="ECO:0000256" key="1">
    <source>
        <dbReference type="SAM" id="Phobius"/>
    </source>
</evidence>
<feature type="transmembrane region" description="Helical" evidence="1">
    <location>
        <begin position="29"/>
        <end position="49"/>
    </location>
</feature>
<keyword evidence="1" id="KW-0812">Transmembrane</keyword>
<sequence>MRKAVNNAQFVEDGVIVFGQEKGGILQKLVNISALAFLMLFTRIIYVFIRFYGHRMSGFVRYLYRSYKFGFEDSSQGSSQFRDCRLPDACATSLL</sequence>
<dbReference type="Proteomes" id="UP000046393">
    <property type="component" value="Unplaced"/>
</dbReference>
<organism evidence="2 3">
    <name type="scientific">Syphacia muris</name>
    <dbReference type="NCBI Taxonomy" id="451379"/>
    <lineage>
        <taxon>Eukaryota</taxon>
        <taxon>Metazoa</taxon>
        <taxon>Ecdysozoa</taxon>
        <taxon>Nematoda</taxon>
        <taxon>Chromadorea</taxon>
        <taxon>Rhabditida</taxon>
        <taxon>Spirurina</taxon>
        <taxon>Oxyuridomorpha</taxon>
        <taxon>Oxyuroidea</taxon>
        <taxon>Oxyuridae</taxon>
        <taxon>Syphacia</taxon>
    </lineage>
</organism>
<accession>A0A0N5AK74</accession>
<keyword evidence="1" id="KW-0472">Membrane</keyword>
<dbReference type="AlphaFoldDB" id="A0A0N5AK74"/>
<keyword evidence="2" id="KW-1185">Reference proteome</keyword>
<name>A0A0N5AK74_9BILA</name>
<reference evidence="3" key="1">
    <citation type="submission" date="2017-02" db="UniProtKB">
        <authorList>
            <consortium name="WormBaseParasite"/>
        </authorList>
    </citation>
    <scope>IDENTIFICATION</scope>
</reference>
<dbReference type="WBParaSite" id="SMUV_0000488401-mRNA-1">
    <property type="protein sequence ID" value="SMUV_0000488401-mRNA-1"/>
    <property type="gene ID" value="SMUV_0000488401"/>
</dbReference>